<feature type="region of interest" description="Disordered" evidence="1">
    <location>
        <begin position="66"/>
        <end position="86"/>
    </location>
</feature>
<evidence type="ECO:0000313" key="5">
    <source>
        <dbReference type="Proteomes" id="UP000663918"/>
    </source>
</evidence>
<dbReference type="Gene3D" id="1.10.10.2520">
    <property type="entry name" value="Cell wall hydrolase SleB, domain 1"/>
    <property type="match status" value="1"/>
</dbReference>
<dbReference type="InterPro" id="IPR011105">
    <property type="entry name" value="Cell_wall_hydrolase_SleB"/>
</dbReference>
<feature type="region of interest" description="Disordered" evidence="1">
    <location>
        <begin position="327"/>
        <end position="399"/>
    </location>
</feature>
<gene>
    <name evidence="4" type="ORF">IFJ75_05365</name>
</gene>
<feature type="compositionally biased region" description="Low complexity" evidence="1">
    <location>
        <begin position="351"/>
        <end position="379"/>
    </location>
</feature>
<evidence type="ECO:0000256" key="1">
    <source>
        <dbReference type="SAM" id="MobiDB-lite"/>
    </source>
</evidence>
<keyword evidence="2" id="KW-1133">Transmembrane helix</keyword>
<dbReference type="AlphaFoldDB" id="A0A975C1V4"/>
<dbReference type="KEGG" id="bgoe:IFJ75_05365"/>
<dbReference type="InterPro" id="IPR042047">
    <property type="entry name" value="SleB_dom1"/>
</dbReference>
<dbReference type="Proteomes" id="UP000663918">
    <property type="component" value="Chromosome"/>
</dbReference>
<evidence type="ECO:0000256" key="2">
    <source>
        <dbReference type="SAM" id="Phobius"/>
    </source>
</evidence>
<keyword evidence="2" id="KW-0472">Membrane</keyword>
<keyword evidence="2" id="KW-0812">Transmembrane</keyword>
<keyword evidence="5" id="KW-1185">Reference proteome</keyword>
<dbReference type="Pfam" id="PF07486">
    <property type="entry name" value="Hydrolase_2"/>
    <property type="match status" value="1"/>
</dbReference>
<accession>A0A975C1V4</accession>
<evidence type="ECO:0000313" key="4">
    <source>
        <dbReference type="EMBL" id="QTC92323.1"/>
    </source>
</evidence>
<dbReference type="GO" id="GO:0016787">
    <property type="term" value="F:hydrolase activity"/>
    <property type="evidence" value="ECO:0007669"/>
    <property type="project" value="UniProtKB-KW"/>
</dbReference>
<feature type="compositionally biased region" description="Pro residues" evidence="1">
    <location>
        <begin position="329"/>
        <end position="350"/>
    </location>
</feature>
<organism evidence="4 5">
    <name type="scientific">Brevundimonas goettingensis</name>
    <dbReference type="NCBI Taxonomy" id="2774190"/>
    <lineage>
        <taxon>Bacteria</taxon>
        <taxon>Pseudomonadati</taxon>
        <taxon>Pseudomonadota</taxon>
        <taxon>Alphaproteobacteria</taxon>
        <taxon>Caulobacterales</taxon>
        <taxon>Caulobacteraceae</taxon>
        <taxon>Brevundimonas</taxon>
    </lineage>
</organism>
<proteinExistence type="predicted"/>
<protein>
    <submittedName>
        <fullName evidence="4">Cell wall hydrolase</fullName>
    </submittedName>
</protein>
<dbReference type="RefSeq" id="WP_207931606.1">
    <property type="nucleotide sequence ID" value="NZ_CP062222.1"/>
</dbReference>
<keyword evidence="4" id="KW-0378">Hydrolase</keyword>
<feature type="transmembrane region" description="Helical" evidence="2">
    <location>
        <begin position="38"/>
        <end position="56"/>
    </location>
</feature>
<sequence length="399" mass="42950">MSLDTNLPDEPFARPSGPLTAFLNRLSGLRYQDLAPSLLAWFGCALIVVAAVTLVLTQRLAQIQQQTRSDAGPAVHNTRAPLSGPLTPDEFTLAPDAVRQLDALSSQIFNDSIPFSDLPIQPARPFIMSPTDIVQYSRAVDCMTAAIYYEAGNETPQGQAAVAQVVLNRMRHPAYPNTICGVIFQGQERSTGCQFSFTCDGAMNRPPNPESWARAKAVATAALNGSVAAEVGMATHYHADYVSPYWAERLVKLRKIGVHIFYRWTGAWGQRFSFTRQHTGEEPVIAKMALVTTPLDALEVPVDPNLVPEPQIEVDTTPLIVAPVQHAPLPEPEPQAPPPPTQAAPPPTPAPTTTNPWPRRPSNASVAAASPSRAAGSPPTKTRRGRATAGQGSVRRAVV</sequence>
<name>A0A975C1V4_9CAUL</name>
<feature type="domain" description="Cell wall hydrolase SleB" evidence="3">
    <location>
        <begin position="154"/>
        <end position="262"/>
    </location>
</feature>
<reference evidence="4" key="1">
    <citation type="submission" date="2020-09" db="EMBL/GenBank/DDBJ databases">
        <title>Brevundimonas sp. LVF2 isolated from a puddle in Goettingen, Germany.</title>
        <authorList>
            <person name="Friedrich I."/>
            <person name="Klassen A."/>
            <person name="Hannes N."/>
            <person name="Schneider D."/>
            <person name="Hertel R."/>
            <person name="Daniel R."/>
        </authorList>
    </citation>
    <scope>NUCLEOTIDE SEQUENCE</scope>
    <source>
        <strain evidence="4">LVF2</strain>
    </source>
</reference>
<evidence type="ECO:0000259" key="3">
    <source>
        <dbReference type="Pfam" id="PF07486"/>
    </source>
</evidence>
<dbReference type="EMBL" id="CP062222">
    <property type="protein sequence ID" value="QTC92323.1"/>
    <property type="molecule type" value="Genomic_DNA"/>
</dbReference>